<dbReference type="FunFam" id="1.10.287.130:FF:000001">
    <property type="entry name" value="Two-component sensor histidine kinase"/>
    <property type="match status" value="1"/>
</dbReference>
<evidence type="ECO:0000256" key="5">
    <source>
        <dbReference type="ARBA" id="ARBA00022777"/>
    </source>
</evidence>
<dbReference type="Pfam" id="PF02518">
    <property type="entry name" value="HATPase_c"/>
    <property type="match status" value="1"/>
</dbReference>
<evidence type="ECO:0000313" key="12">
    <source>
        <dbReference type="EMBL" id="MVN22390.1"/>
    </source>
</evidence>
<evidence type="ECO:0000259" key="10">
    <source>
        <dbReference type="PROSITE" id="PS50109"/>
    </source>
</evidence>
<reference evidence="12 13" key="1">
    <citation type="submission" date="2019-12" db="EMBL/GenBank/DDBJ databases">
        <title>Mucilaginibacter sp. HMF7410 genome sequencing and assembly.</title>
        <authorList>
            <person name="Kang H."/>
            <person name="Cha I."/>
            <person name="Kim H."/>
            <person name="Joh K."/>
        </authorList>
    </citation>
    <scope>NUCLEOTIDE SEQUENCE [LARGE SCALE GENOMIC DNA]</scope>
    <source>
        <strain evidence="12 13">HMF7410</strain>
    </source>
</reference>
<name>A0A7K1SZB5_9SPHI</name>
<dbReference type="InterPro" id="IPR001789">
    <property type="entry name" value="Sig_transdc_resp-reg_receiver"/>
</dbReference>
<dbReference type="InterPro" id="IPR003661">
    <property type="entry name" value="HisK_dim/P_dom"/>
</dbReference>
<keyword evidence="6" id="KW-0902">Two-component regulatory system</keyword>
<dbReference type="CDD" id="cd00082">
    <property type="entry name" value="HisKA"/>
    <property type="match status" value="1"/>
</dbReference>
<keyword evidence="3 8" id="KW-0597">Phosphoprotein</keyword>
<dbReference type="EC" id="2.7.13.3" evidence="2"/>
<keyword evidence="5" id="KW-0418">Kinase</keyword>
<dbReference type="Gene3D" id="3.40.50.2300">
    <property type="match status" value="1"/>
</dbReference>
<evidence type="ECO:0000256" key="6">
    <source>
        <dbReference type="ARBA" id="ARBA00023012"/>
    </source>
</evidence>
<gene>
    <name evidence="12" type="ORF">GO621_12675</name>
</gene>
<dbReference type="PROSITE" id="PS50109">
    <property type="entry name" value="HIS_KIN"/>
    <property type="match status" value="1"/>
</dbReference>
<dbReference type="AlphaFoldDB" id="A0A7K1SZB5"/>
<dbReference type="InterPro" id="IPR036890">
    <property type="entry name" value="HATPase_C_sf"/>
</dbReference>
<evidence type="ECO:0000256" key="4">
    <source>
        <dbReference type="ARBA" id="ARBA00022679"/>
    </source>
</evidence>
<dbReference type="PANTHER" id="PTHR43547">
    <property type="entry name" value="TWO-COMPONENT HISTIDINE KINASE"/>
    <property type="match status" value="1"/>
</dbReference>
<protein>
    <recommendedName>
        <fullName evidence="2">histidine kinase</fullName>
        <ecNumber evidence="2">2.7.13.3</ecNumber>
    </recommendedName>
</protein>
<proteinExistence type="predicted"/>
<dbReference type="Gene3D" id="3.30.565.10">
    <property type="entry name" value="Histidine kinase-like ATPase, C-terminal domain"/>
    <property type="match status" value="1"/>
</dbReference>
<dbReference type="SUPFAM" id="SSF52172">
    <property type="entry name" value="CheY-like"/>
    <property type="match status" value="1"/>
</dbReference>
<keyword evidence="9" id="KW-0175">Coiled coil</keyword>
<evidence type="ECO:0000256" key="9">
    <source>
        <dbReference type="SAM" id="Coils"/>
    </source>
</evidence>
<dbReference type="SMART" id="SM00388">
    <property type="entry name" value="HisKA"/>
    <property type="match status" value="1"/>
</dbReference>
<dbReference type="PRINTS" id="PR00344">
    <property type="entry name" value="BCTRLSENSOR"/>
</dbReference>
<dbReference type="SMART" id="SM00448">
    <property type="entry name" value="REC"/>
    <property type="match status" value="1"/>
</dbReference>
<evidence type="ECO:0000256" key="8">
    <source>
        <dbReference type="PROSITE-ProRule" id="PRU00169"/>
    </source>
</evidence>
<evidence type="ECO:0000256" key="3">
    <source>
        <dbReference type="ARBA" id="ARBA00022553"/>
    </source>
</evidence>
<feature type="modified residue" description="4-aspartylphosphate" evidence="8">
    <location>
        <position position="50"/>
    </location>
</feature>
<organism evidence="12 13">
    <name type="scientific">Mucilaginibacter arboris</name>
    <dbReference type="NCBI Taxonomy" id="2682090"/>
    <lineage>
        <taxon>Bacteria</taxon>
        <taxon>Pseudomonadati</taxon>
        <taxon>Bacteroidota</taxon>
        <taxon>Sphingobacteriia</taxon>
        <taxon>Sphingobacteriales</taxon>
        <taxon>Sphingobacteriaceae</taxon>
        <taxon>Mucilaginibacter</taxon>
    </lineage>
</organism>
<dbReference type="Pfam" id="PF00512">
    <property type="entry name" value="HisKA"/>
    <property type="match status" value="1"/>
</dbReference>
<dbReference type="InterPro" id="IPR011006">
    <property type="entry name" value="CheY-like_superfamily"/>
</dbReference>
<dbReference type="Pfam" id="PF00072">
    <property type="entry name" value="Response_reg"/>
    <property type="match status" value="1"/>
</dbReference>
<dbReference type="InterPro" id="IPR003594">
    <property type="entry name" value="HATPase_dom"/>
</dbReference>
<accession>A0A7K1SZB5</accession>
<sequence length="378" mass="43190">MILIVDDRPENIIALRRILEKHQFEVDSALSGEEALKKVLKNNYDLIILDVQMPGLDGFEVAESISGYSKTKDIPIIFLSAVNVNKQFISKGYASGGRDYLIKPFDPDVLVLKVKTFIKLYEQTCALQNMQQVLVEEIEFRKQAERTKDEFITMASHELKTPLTSIKGYMQMVDRSVDRDLKEDAKKYLERTRQQLEKLNILIDDLLDTSKIASGKLEFKNRVYEIDPIIDNAVDIIRQTFPSHSIIKTGEAGAKVYGDQIRIEQVILNYLTNAIKYSPFSTEILFDVSLLSCDEVMINVTDSGIGIPKDKQEQLFTKFYRVEESSNRFQGLGMGLYICAEIIKRHHGRYGVDSEPGKGSSFYFTLPVYHNQEQTLKS</sequence>
<dbReference type="Proteomes" id="UP000462014">
    <property type="component" value="Unassembled WGS sequence"/>
</dbReference>
<dbReference type="PROSITE" id="PS50110">
    <property type="entry name" value="RESPONSE_REGULATORY"/>
    <property type="match status" value="1"/>
</dbReference>
<feature type="coiled-coil region" evidence="9">
    <location>
        <begin position="182"/>
        <end position="209"/>
    </location>
</feature>
<dbReference type="FunFam" id="3.30.565.10:FF:000006">
    <property type="entry name" value="Sensor histidine kinase WalK"/>
    <property type="match status" value="1"/>
</dbReference>
<dbReference type="RefSeq" id="WP_157567571.1">
    <property type="nucleotide sequence ID" value="NZ_WPIK01000010.1"/>
</dbReference>
<dbReference type="PANTHER" id="PTHR43547:SF2">
    <property type="entry name" value="HYBRID SIGNAL TRANSDUCTION HISTIDINE KINASE C"/>
    <property type="match status" value="1"/>
</dbReference>
<dbReference type="EMBL" id="WPIK01000010">
    <property type="protein sequence ID" value="MVN22390.1"/>
    <property type="molecule type" value="Genomic_DNA"/>
</dbReference>
<keyword evidence="4" id="KW-0808">Transferase</keyword>
<dbReference type="InterPro" id="IPR004358">
    <property type="entry name" value="Sig_transdc_His_kin-like_C"/>
</dbReference>
<feature type="domain" description="Response regulatory" evidence="11">
    <location>
        <begin position="1"/>
        <end position="118"/>
    </location>
</feature>
<comment type="catalytic activity">
    <reaction evidence="1">
        <text>ATP + protein L-histidine = ADP + protein N-phospho-L-histidine.</text>
        <dbReference type="EC" id="2.7.13.3"/>
    </reaction>
</comment>
<evidence type="ECO:0000256" key="1">
    <source>
        <dbReference type="ARBA" id="ARBA00000085"/>
    </source>
</evidence>
<dbReference type="SMART" id="SM00387">
    <property type="entry name" value="HATPase_c"/>
    <property type="match status" value="1"/>
</dbReference>
<dbReference type="SUPFAM" id="SSF55874">
    <property type="entry name" value="ATPase domain of HSP90 chaperone/DNA topoisomerase II/histidine kinase"/>
    <property type="match status" value="1"/>
</dbReference>
<evidence type="ECO:0000256" key="2">
    <source>
        <dbReference type="ARBA" id="ARBA00012438"/>
    </source>
</evidence>
<dbReference type="InterPro" id="IPR005467">
    <property type="entry name" value="His_kinase_dom"/>
</dbReference>
<comment type="caution">
    <text evidence="12">The sequence shown here is derived from an EMBL/GenBank/DDBJ whole genome shotgun (WGS) entry which is preliminary data.</text>
</comment>
<evidence type="ECO:0000313" key="13">
    <source>
        <dbReference type="Proteomes" id="UP000462014"/>
    </source>
</evidence>
<evidence type="ECO:0000256" key="7">
    <source>
        <dbReference type="ARBA" id="ARBA00023136"/>
    </source>
</evidence>
<dbReference type="GO" id="GO:0000155">
    <property type="term" value="F:phosphorelay sensor kinase activity"/>
    <property type="evidence" value="ECO:0007669"/>
    <property type="project" value="InterPro"/>
</dbReference>
<keyword evidence="7" id="KW-0472">Membrane</keyword>
<evidence type="ECO:0000259" key="11">
    <source>
        <dbReference type="PROSITE" id="PS50110"/>
    </source>
</evidence>
<feature type="domain" description="Histidine kinase" evidence="10">
    <location>
        <begin position="154"/>
        <end position="370"/>
    </location>
</feature>
<keyword evidence="13" id="KW-1185">Reference proteome</keyword>
<dbReference type="Gene3D" id="1.10.287.130">
    <property type="match status" value="1"/>
</dbReference>